<feature type="domain" description="Endonuclease/exonuclease/phosphatase" evidence="2">
    <location>
        <begin position="434"/>
        <end position="616"/>
    </location>
</feature>
<sequence>MSSSPPPSSPPLRVAPPRVGEEFPSACGPCAPLGIRPSPPGSPRLVAGSGPPSASLEVVTYNLFWWNVAQNNNWDALYRKVDSQSFELIGFQECDNVGQIINGVGRMRGRFDSYTPPGMPINPVAWDSEKFEQLDAGWRQIGSDRWGVRITSWVRLIARATGATVFFANTHGPADGGTANPPMCSTALGENWWGAVTDNIVPGDMLVYTGDFNCGAGSAAVNMLDDAAGLNLVANGGIDMIFTNGAEATSWRSVNGYLSDHPLVAVNEFPSECGACNPTAASAPIESLWNTLATDAGGQYSCGSRISWLRSANGGGMVETAACERVASVEFPAECGGCDPAGQPATWTLHASTNCYAGFGAEDLETPGGSPCCTFLLCAAVVVTSTSPLLCYRRGYVELSSCVADYVGYDTYIMPSVPPPDGGGGGDGVQLKAMSFNVRFAEQSPERNAQLAAAIAQQRPDWAADAPAQLWDGDILYRAGTWSVVQDGAVPYDRTRAMSWARLRHAATASDLLVYGMHQLPGGEEVWGYHEQNAVMIANHAAAEKAAGGDAPVLLLGDLNEDSPSNPAPSSLTGGGLAVTFTLAHHNWVDYIYTEEGRFGVIATATVADAPGGSDHQPIVAVATCGDRIQWVIDNLGKSEADACQQVGEEFSPLCGLCAPQGIRPSPPPPPRFPVGTGTLRVLSFNILFSADGQWNWANRGDNILEMIDLLDPDLIGLQENDARNPAGGASHGFYPSSRLVQDRPVYAAVSGGGDMVNTILYKADRFTVRGSGRTTLSDFVPWRHVGWALFHDGLTGQHLYHYNTHRNHYDADADGWLGHGLRMMETIRSRAFPQYPLVATGDFNCHFKNYLRGEWAAQPNPLPMRDTWQDIHGESYDGAGSYGSPQGKHRIDFVFAPVGQFTTLDAEVFWNAKVISDHLPVLAVLAY</sequence>
<evidence type="ECO:0000256" key="1">
    <source>
        <dbReference type="SAM" id="MobiDB-lite"/>
    </source>
</evidence>
<dbReference type="InterPro" id="IPR050410">
    <property type="entry name" value="CCR4/nocturin_mRNA_transcr"/>
</dbReference>
<dbReference type="HOGENOM" id="CLU_315101_0_0_1"/>
<dbReference type="EnsemblProtists" id="EOD14848">
    <property type="protein sequence ID" value="EOD14848"/>
    <property type="gene ID" value="EMIHUDRAFT_197434"/>
</dbReference>
<dbReference type="SUPFAM" id="SSF56219">
    <property type="entry name" value="DNase I-like"/>
    <property type="match status" value="3"/>
</dbReference>
<name>A0A0D3IUB3_EMIH1</name>
<reference evidence="4" key="1">
    <citation type="journal article" date="2013" name="Nature">
        <title>Pan genome of the phytoplankton Emiliania underpins its global distribution.</title>
        <authorList>
            <person name="Read B.A."/>
            <person name="Kegel J."/>
            <person name="Klute M.J."/>
            <person name="Kuo A."/>
            <person name="Lefebvre S.C."/>
            <person name="Maumus F."/>
            <person name="Mayer C."/>
            <person name="Miller J."/>
            <person name="Monier A."/>
            <person name="Salamov A."/>
            <person name="Young J."/>
            <person name="Aguilar M."/>
            <person name="Claverie J.M."/>
            <person name="Frickenhaus S."/>
            <person name="Gonzalez K."/>
            <person name="Herman E.K."/>
            <person name="Lin Y.C."/>
            <person name="Napier J."/>
            <person name="Ogata H."/>
            <person name="Sarno A.F."/>
            <person name="Shmutz J."/>
            <person name="Schroeder D."/>
            <person name="de Vargas C."/>
            <person name="Verret F."/>
            <person name="von Dassow P."/>
            <person name="Valentin K."/>
            <person name="Van de Peer Y."/>
            <person name="Wheeler G."/>
            <person name="Dacks J.B."/>
            <person name="Delwiche C.F."/>
            <person name="Dyhrman S.T."/>
            <person name="Glockner G."/>
            <person name="John U."/>
            <person name="Richards T."/>
            <person name="Worden A.Z."/>
            <person name="Zhang X."/>
            <person name="Grigoriev I.V."/>
            <person name="Allen A.E."/>
            <person name="Bidle K."/>
            <person name="Borodovsky M."/>
            <person name="Bowler C."/>
            <person name="Brownlee C."/>
            <person name="Cock J.M."/>
            <person name="Elias M."/>
            <person name="Gladyshev V.N."/>
            <person name="Groth M."/>
            <person name="Guda C."/>
            <person name="Hadaegh A."/>
            <person name="Iglesias-Rodriguez M.D."/>
            <person name="Jenkins J."/>
            <person name="Jones B.M."/>
            <person name="Lawson T."/>
            <person name="Leese F."/>
            <person name="Lindquist E."/>
            <person name="Lobanov A."/>
            <person name="Lomsadze A."/>
            <person name="Malik S.B."/>
            <person name="Marsh M.E."/>
            <person name="Mackinder L."/>
            <person name="Mock T."/>
            <person name="Mueller-Roeber B."/>
            <person name="Pagarete A."/>
            <person name="Parker M."/>
            <person name="Probert I."/>
            <person name="Quesneville H."/>
            <person name="Raines C."/>
            <person name="Rensing S.A."/>
            <person name="Riano-Pachon D.M."/>
            <person name="Richier S."/>
            <person name="Rokitta S."/>
            <person name="Shiraiwa Y."/>
            <person name="Soanes D.M."/>
            <person name="van der Giezen M."/>
            <person name="Wahlund T.M."/>
            <person name="Williams B."/>
            <person name="Wilson W."/>
            <person name="Wolfe G."/>
            <person name="Wurch L.L."/>
        </authorList>
    </citation>
    <scope>NUCLEOTIDE SEQUENCE</scope>
</reference>
<dbReference type="Proteomes" id="UP000013827">
    <property type="component" value="Unassembled WGS sequence"/>
</dbReference>
<feature type="domain" description="Endonuclease/exonuclease/phosphatase" evidence="2">
    <location>
        <begin position="683"/>
        <end position="919"/>
    </location>
</feature>
<dbReference type="PaxDb" id="2903-EOD14848"/>
<protein>
    <recommendedName>
        <fullName evidence="2">Endonuclease/exonuclease/phosphatase domain-containing protein</fullName>
    </recommendedName>
</protein>
<dbReference type="InterPro" id="IPR005135">
    <property type="entry name" value="Endo/exonuclease/phosphatase"/>
</dbReference>
<feature type="compositionally biased region" description="Pro residues" evidence="1">
    <location>
        <begin position="1"/>
        <end position="14"/>
    </location>
</feature>
<evidence type="ECO:0000259" key="2">
    <source>
        <dbReference type="Pfam" id="PF03372"/>
    </source>
</evidence>
<dbReference type="AlphaFoldDB" id="A0A0D3IUB3"/>
<dbReference type="KEGG" id="ehx:EMIHUDRAFT_197434"/>
<organism evidence="3 4">
    <name type="scientific">Emiliania huxleyi (strain CCMP1516)</name>
    <dbReference type="NCBI Taxonomy" id="280463"/>
    <lineage>
        <taxon>Eukaryota</taxon>
        <taxon>Haptista</taxon>
        <taxon>Haptophyta</taxon>
        <taxon>Prymnesiophyceae</taxon>
        <taxon>Isochrysidales</taxon>
        <taxon>Noelaerhabdaceae</taxon>
        <taxon>Emiliania</taxon>
    </lineage>
</organism>
<dbReference type="RefSeq" id="XP_005767277.1">
    <property type="nucleotide sequence ID" value="XM_005767220.1"/>
</dbReference>
<accession>A0A0D3IUB3</accession>
<dbReference type="Pfam" id="PF03372">
    <property type="entry name" value="Exo_endo_phos"/>
    <property type="match status" value="2"/>
</dbReference>
<dbReference type="Gene3D" id="3.60.10.10">
    <property type="entry name" value="Endonuclease/exonuclease/phosphatase"/>
    <property type="match status" value="3"/>
</dbReference>
<dbReference type="GO" id="GO:0000175">
    <property type="term" value="F:3'-5'-RNA exonuclease activity"/>
    <property type="evidence" value="ECO:0007669"/>
    <property type="project" value="TreeGrafter"/>
</dbReference>
<dbReference type="PANTHER" id="PTHR12121:SF36">
    <property type="entry name" value="ENDONUCLEASE_EXONUCLEASE_PHOSPHATASE DOMAIN-CONTAINING PROTEIN"/>
    <property type="match status" value="1"/>
</dbReference>
<keyword evidence="4" id="KW-1185">Reference proteome</keyword>
<feature type="region of interest" description="Disordered" evidence="1">
    <location>
        <begin position="1"/>
        <end position="21"/>
    </location>
</feature>
<dbReference type="InterPro" id="IPR036691">
    <property type="entry name" value="Endo/exonu/phosph_ase_sf"/>
</dbReference>
<proteinExistence type="predicted"/>
<dbReference type="GeneID" id="17261132"/>
<reference evidence="3" key="2">
    <citation type="submission" date="2024-10" db="UniProtKB">
        <authorList>
            <consortium name="EnsemblProtists"/>
        </authorList>
    </citation>
    <scope>IDENTIFICATION</scope>
</reference>
<evidence type="ECO:0000313" key="4">
    <source>
        <dbReference type="Proteomes" id="UP000013827"/>
    </source>
</evidence>
<evidence type="ECO:0000313" key="3">
    <source>
        <dbReference type="EnsemblProtists" id="EOD14848"/>
    </source>
</evidence>
<dbReference type="PANTHER" id="PTHR12121">
    <property type="entry name" value="CARBON CATABOLITE REPRESSOR PROTEIN 4"/>
    <property type="match status" value="1"/>
</dbReference>